<dbReference type="InterPro" id="IPR035979">
    <property type="entry name" value="RBD_domain_sf"/>
</dbReference>
<protein>
    <submittedName>
        <fullName evidence="1">Small RNA-binding protein 11, chloroplastic</fullName>
    </submittedName>
</protein>
<organism evidence="1 2">
    <name type="scientific">Vitis vinifera</name>
    <name type="common">Grape</name>
    <dbReference type="NCBI Taxonomy" id="29760"/>
    <lineage>
        <taxon>Eukaryota</taxon>
        <taxon>Viridiplantae</taxon>
        <taxon>Streptophyta</taxon>
        <taxon>Embryophyta</taxon>
        <taxon>Tracheophyta</taxon>
        <taxon>Spermatophyta</taxon>
        <taxon>Magnoliopsida</taxon>
        <taxon>eudicotyledons</taxon>
        <taxon>Gunneridae</taxon>
        <taxon>Pentapetalae</taxon>
        <taxon>rosids</taxon>
        <taxon>Vitales</taxon>
        <taxon>Vitaceae</taxon>
        <taxon>Viteae</taxon>
        <taxon>Vitis</taxon>
    </lineage>
</organism>
<proteinExistence type="predicted"/>
<dbReference type="AlphaFoldDB" id="A0A438EK68"/>
<evidence type="ECO:0000313" key="2">
    <source>
        <dbReference type="Proteomes" id="UP000288805"/>
    </source>
</evidence>
<dbReference type="GO" id="GO:0003676">
    <property type="term" value="F:nucleic acid binding"/>
    <property type="evidence" value="ECO:0007669"/>
    <property type="project" value="InterPro"/>
</dbReference>
<dbReference type="Proteomes" id="UP000288805">
    <property type="component" value="Unassembled WGS sequence"/>
</dbReference>
<gene>
    <name evidence="1" type="primary">S-RBP11_0</name>
    <name evidence="1" type="ORF">CK203_073521</name>
</gene>
<comment type="caution">
    <text evidence="1">The sequence shown here is derived from an EMBL/GenBank/DDBJ whole genome shotgun (WGS) entry which is preliminary data.</text>
</comment>
<dbReference type="SUPFAM" id="SSF54928">
    <property type="entry name" value="RNA-binding domain, RBD"/>
    <property type="match status" value="1"/>
</dbReference>
<accession>A0A438EK68</accession>
<evidence type="ECO:0000313" key="1">
    <source>
        <dbReference type="EMBL" id="RVW48048.1"/>
    </source>
</evidence>
<reference evidence="1 2" key="1">
    <citation type="journal article" date="2018" name="PLoS Genet.">
        <title>Population sequencing reveals clonal diversity and ancestral inbreeding in the grapevine cultivar Chardonnay.</title>
        <authorList>
            <person name="Roach M.J."/>
            <person name="Johnson D.L."/>
            <person name="Bohlmann J."/>
            <person name="van Vuuren H.J."/>
            <person name="Jones S.J."/>
            <person name="Pretorius I.S."/>
            <person name="Schmidt S.A."/>
            <person name="Borneman A.R."/>
        </authorList>
    </citation>
    <scope>NUCLEOTIDE SEQUENCE [LARGE SCALE GENOMIC DNA]</scope>
    <source>
        <strain evidence="2">cv. Chardonnay</strain>
        <tissue evidence="1">Leaf</tissue>
    </source>
</reference>
<sequence>MVLREAGKLTGRTMSGQFAFLLHHLSLILGLENDRQGLSFYTTEKGLSEHFSQYGQVVEGYYMQELNGRTIFVDYAKPRADFGGGMPIARGPPNQQLIVDYLS</sequence>
<dbReference type="Gene3D" id="3.30.70.330">
    <property type="match status" value="1"/>
</dbReference>
<name>A0A438EK68_VITVI</name>
<dbReference type="EMBL" id="QGNW01001257">
    <property type="protein sequence ID" value="RVW48048.1"/>
    <property type="molecule type" value="Genomic_DNA"/>
</dbReference>
<dbReference type="InterPro" id="IPR012677">
    <property type="entry name" value="Nucleotide-bd_a/b_plait_sf"/>
</dbReference>